<accession>A0ABW5REC1</accession>
<evidence type="ECO:0000313" key="1">
    <source>
        <dbReference type="EMBL" id="MFD2673411.1"/>
    </source>
</evidence>
<protein>
    <recommendedName>
        <fullName evidence="3">Lipoprotein</fullName>
    </recommendedName>
</protein>
<reference evidence="2" key="1">
    <citation type="journal article" date="2019" name="Int. J. Syst. Evol. Microbiol.">
        <title>The Global Catalogue of Microorganisms (GCM) 10K type strain sequencing project: providing services to taxonomists for standard genome sequencing and annotation.</title>
        <authorList>
            <consortium name="The Broad Institute Genomics Platform"/>
            <consortium name="The Broad Institute Genome Sequencing Center for Infectious Disease"/>
            <person name="Wu L."/>
            <person name="Ma J."/>
        </authorList>
    </citation>
    <scope>NUCLEOTIDE SEQUENCE [LARGE SCALE GENOMIC DNA]</scope>
    <source>
        <strain evidence="2">KCTC 33676</strain>
    </source>
</reference>
<comment type="caution">
    <text evidence="1">The sequence shown here is derived from an EMBL/GenBank/DDBJ whole genome shotgun (WGS) entry which is preliminary data.</text>
</comment>
<dbReference type="Proteomes" id="UP001597497">
    <property type="component" value="Unassembled WGS sequence"/>
</dbReference>
<evidence type="ECO:0000313" key="2">
    <source>
        <dbReference type="Proteomes" id="UP001597497"/>
    </source>
</evidence>
<dbReference type="PROSITE" id="PS51257">
    <property type="entry name" value="PROKAR_LIPOPROTEIN"/>
    <property type="match status" value="1"/>
</dbReference>
<dbReference type="RefSeq" id="WP_379931002.1">
    <property type="nucleotide sequence ID" value="NZ_JBHUMM010000044.1"/>
</dbReference>
<evidence type="ECO:0008006" key="3">
    <source>
        <dbReference type="Google" id="ProtNLM"/>
    </source>
</evidence>
<organism evidence="1 2">
    <name type="scientific">Marinicrinis sediminis</name>
    <dbReference type="NCBI Taxonomy" id="1652465"/>
    <lineage>
        <taxon>Bacteria</taxon>
        <taxon>Bacillati</taxon>
        <taxon>Bacillota</taxon>
        <taxon>Bacilli</taxon>
        <taxon>Bacillales</taxon>
        <taxon>Paenibacillaceae</taxon>
    </lineage>
</organism>
<keyword evidence="2" id="KW-1185">Reference proteome</keyword>
<gene>
    <name evidence="1" type="ORF">ACFSUC_17835</name>
</gene>
<dbReference type="EMBL" id="JBHUMM010000044">
    <property type="protein sequence ID" value="MFD2673411.1"/>
    <property type="molecule type" value="Genomic_DNA"/>
</dbReference>
<name>A0ABW5REC1_9BACL</name>
<proteinExistence type="predicted"/>
<sequence>MTGLRNIIQVKYLVVALVLLLLMTACAPRDNSKIKGYGNDGYLGTTNSHPGLPTNPDTYHTYRYDENLIAQTLDGIQEIERYRYRINGGNLHVKIQLADTFKGWEIETIESNVYDQLAYMLPRYKVHVSGHLRHHQK</sequence>